<dbReference type="RefSeq" id="WP_148691880.1">
    <property type="nucleotide sequence ID" value="NZ_CP020477.1"/>
</dbReference>
<name>A0A1W6K0S3_9CREN</name>
<evidence type="ECO:0000313" key="3">
    <source>
        <dbReference type="EMBL" id="ARM76097.1"/>
    </source>
</evidence>
<dbReference type="SUPFAM" id="SSF46689">
    <property type="entry name" value="Homeodomain-like"/>
    <property type="match status" value="1"/>
</dbReference>
<dbReference type="OrthoDB" id="33818at2157"/>
<feature type="domain" description="Helix-turn-helix" evidence="2">
    <location>
        <begin position="4"/>
        <end position="48"/>
    </location>
</feature>
<evidence type="ECO:0000259" key="1">
    <source>
        <dbReference type="Pfam" id="PF01710"/>
    </source>
</evidence>
<dbReference type="Pfam" id="PF01710">
    <property type="entry name" value="HTH_Tnp_IS630"/>
    <property type="match status" value="1"/>
</dbReference>
<reference evidence="3 4" key="1">
    <citation type="submission" date="2017-03" db="EMBL/GenBank/DDBJ databases">
        <title>Sulfur activation and transportation mechanism of thermophilic Archaea Acidianus manzaensis YN-25.</title>
        <authorList>
            <person name="Ma Y."/>
            <person name="Yang Y."/>
            <person name="Xia J."/>
        </authorList>
    </citation>
    <scope>NUCLEOTIDE SEQUENCE [LARGE SCALE GENOMIC DNA]</scope>
    <source>
        <strain evidence="3 4">YN-25</strain>
    </source>
</reference>
<keyword evidence="4" id="KW-1185">Reference proteome</keyword>
<dbReference type="Gene3D" id="1.10.10.60">
    <property type="entry name" value="Homeodomain-like"/>
    <property type="match status" value="3"/>
</dbReference>
<dbReference type="Pfam" id="PF19575">
    <property type="entry name" value="HTH_58"/>
    <property type="match status" value="1"/>
</dbReference>
<dbReference type="KEGG" id="aman:B6F84_08715"/>
<proteinExistence type="predicted"/>
<dbReference type="InterPro" id="IPR009057">
    <property type="entry name" value="Homeodomain-like_sf"/>
</dbReference>
<protein>
    <submittedName>
        <fullName evidence="3">CRISPR-associated protein</fullName>
    </submittedName>
</protein>
<sequence>MQSDELKEEIKSLYEQGKTIRQIASEKGMSYSKVRRILLNSGIQFRGRLSTEIVNKVIELAKEGNSANKISKMLDINSNTILRILKKNNLASRKRKLTTEDIEKIKDMYLKGESIYRIAKDLKISTNLVVYHLKKMNIYKPKSY</sequence>
<dbReference type="InterPro" id="IPR045745">
    <property type="entry name" value="HTH_58_Actinobacteria-type"/>
</dbReference>
<dbReference type="Proteomes" id="UP000193404">
    <property type="component" value="Chromosome"/>
</dbReference>
<dbReference type="EMBL" id="CP020477">
    <property type="protein sequence ID" value="ARM76097.1"/>
    <property type="molecule type" value="Genomic_DNA"/>
</dbReference>
<gene>
    <name evidence="3" type="ORF">B6F84_08715</name>
</gene>
<dbReference type="NCBIfam" id="NF040595">
    <property type="entry name" value="HTH_Cbp1"/>
    <property type="match status" value="1"/>
</dbReference>
<dbReference type="InterPro" id="IPR002622">
    <property type="entry name" value="Transposase_14"/>
</dbReference>
<accession>A0A1W6K0S3</accession>
<evidence type="ECO:0000259" key="2">
    <source>
        <dbReference type="Pfam" id="PF19575"/>
    </source>
</evidence>
<evidence type="ECO:0000313" key="4">
    <source>
        <dbReference type="Proteomes" id="UP000193404"/>
    </source>
</evidence>
<organism evidence="3 4">
    <name type="scientific">Acidianus manzaensis</name>
    <dbReference type="NCBI Taxonomy" id="282676"/>
    <lineage>
        <taxon>Archaea</taxon>
        <taxon>Thermoproteota</taxon>
        <taxon>Thermoprotei</taxon>
        <taxon>Sulfolobales</taxon>
        <taxon>Sulfolobaceae</taxon>
        <taxon>Acidianus</taxon>
    </lineage>
</organism>
<dbReference type="AlphaFoldDB" id="A0A1W6K0S3"/>
<dbReference type="GeneID" id="41590994"/>
<feature type="domain" description="Transposase Synechocystis PCC 6803" evidence="1">
    <location>
        <begin position="52"/>
        <end position="142"/>
    </location>
</feature>